<accession>A0A9N9NK87</accession>
<keyword evidence="3" id="KW-1185">Reference proteome</keyword>
<dbReference type="EMBL" id="CAJVQA010015759">
    <property type="protein sequence ID" value="CAG8739085.1"/>
    <property type="molecule type" value="Genomic_DNA"/>
</dbReference>
<feature type="compositionally biased region" description="Basic and acidic residues" evidence="1">
    <location>
        <begin position="1"/>
        <end position="10"/>
    </location>
</feature>
<evidence type="ECO:0000313" key="2">
    <source>
        <dbReference type="EMBL" id="CAG8739085.1"/>
    </source>
</evidence>
<evidence type="ECO:0000256" key="1">
    <source>
        <dbReference type="SAM" id="MobiDB-lite"/>
    </source>
</evidence>
<comment type="caution">
    <text evidence="2">The sequence shown here is derived from an EMBL/GenBank/DDBJ whole genome shotgun (WGS) entry which is preliminary data.</text>
</comment>
<feature type="region of interest" description="Disordered" evidence="1">
    <location>
        <begin position="1"/>
        <end position="42"/>
    </location>
</feature>
<proteinExistence type="predicted"/>
<dbReference type="PANTHER" id="PTHR37848">
    <property type="entry name" value="EXPRESSED PROTEIN"/>
    <property type="match status" value="1"/>
</dbReference>
<sequence length="354" mass="40994">MSTESDRSEARNMQPQNHLSSNEDISDTGIIEEISSAPPTYEEAVTSRDLEDNIPSTSFSSFSRSAAANLHAIEEMFSSNHSTSERHPLLNNKNNGPYNLFGRPYGGSVNQSTSSNQYMTFPLPRGSYINNYEFDYEVLQGGVVSCDPQLSRDSDSLYRFFNEHNDKPEMAIIIYGYHTRKGGNNRKNTEITDFRFTLDLTEFVSSVGEMRTYPNENRPDMSFTEVLEDYVHRDSVLKSIEMHKIVFWDYSYLTQSIISIIRDQGYQHEIRITYPQRNQLIRVQSDNALAQFSRSTFGQALCCCSCFGIIHRVVTRFYDNAYKIKFKSEFQMNISAREWFQRNRRIIVANVKWL</sequence>
<organism evidence="2 3">
    <name type="scientific">Cetraspora pellucida</name>
    <dbReference type="NCBI Taxonomy" id="1433469"/>
    <lineage>
        <taxon>Eukaryota</taxon>
        <taxon>Fungi</taxon>
        <taxon>Fungi incertae sedis</taxon>
        <taxon>Mucoromycota</taxon>
        <taxon>Glomeromycotina</taxon>
        <taxon>Glomeromycetes</taxon>
        <taxon>Diversisporales</taxon>
        <taxon>Gigasporaceae</taxon>
        <taxon>Cetraspora</taxon>
    </lineage>
</organism>
<reference evidence="2" key="1">
    <citation type="submission" date="2021-06" db="EMBL/GenBank/DDBJ databases">
        <authorList>
            <person name="Kallberg Y."/>
            <person name="Tangrot J."/>
            <person name="Rosling A."/>
        </authorList>
    </citation>
    <scope>NUCLEOTIDE SEQUENCE</scope>
    <source>
        <strain evidence="2">FL966</strain>
    </source>
</reference>
<feature type="compositionally biased region" description="Polar residues" evidence="1">
    <location>
        <begin position="11"/>
        <end position="23"/>
    </location>
</feature>
<dbReference type="Proteomes" id="UP000789759">
    <property type="component" value="Unassembled WGS sequence"/>
</dbReference>
<evidence type="ECO:0000313" key="3">
    <source>
        <dbReference type="Proteomes" id="UP000789759"/>
    </source>
</evidence>
<name>A0A9N9NK87_9GLOM</name>
<protein>
    <submittedName>
        <fullName evidence="2">23767_t:CDS:1</fullName>
    </submittedName>
</protein>
<dbReference type="PANTHER" id="PTHR37848:SF1">
    <property type="entry name" value="SUN DOMAIN-CONTAINING PROTEIN"/>
    <property type="match status" value="1"/>
</dbReference>
<dbReference type="OrthoDB" id="203796at2759"/>
<gene>
    <name evidence="2" type="ORF">CPELLU_LOCUS13986</name>
</gene>
<dbReference type="AlphaFoldDB" id="A0A9N9NK87"/>